<name>A0A832TBF3_9EURY</name>
<dbReference type="InterPro" id="IPR016195">
    <property type="entry name" value="Pol/histidinol_Pase-like"/>
</dbReference>
<dbReference type="InterPro" id="IPR023539">
    <property type="entry name" value="RNase_P_comp-3_arc"/>
</dbReference>
<comment type="function">
    <text evidence="6">Part of ribonuclease P, a protein complex that generates mature tRNA molecules by cleaving their 5'-ends.</text>
</comment>
<dbReference type="InterPro" id="IPR002738">
    <property type="entry name" value="RNase_P_p30"/>
</dbReference>
<dbReference type="Gene3D" id="3.20.20.140">
    <property type="entry name" value="Metal-dependent hydrolases"/>
    <property type="match status" value="1"/>
</dbReference>
<evidence type="ECO:0000256" key="1">
    <source>
        <dbReference type="ARBA" id="ARBA00022490"/>
    </source>
</evidence>
<evidence type="ECO:0000256" key="3">
    <source>
        <dbReference type="ARBA" id="ARBA00022722"/>
    </source>
</evidence>
<protein>
    <recommendedName>
        <fullName evidence="6">Ribonuclease P protein component 3</fullName>
        <shortName evidence="6">RNase P component 3</shortName>
        <ecNumber evidence="6">3.1.26.5</ecNumber>
    </recommendedName>
    <alternativeName>
        <fullName evidence="6">Rpp30</fullName>
    </alternativeName>
</protein>
<dbReference type="Pfam" id="PF01876">
    <property type="entry name" value="RNase_P_p30"/>
    <property type="match status" value="1"/>
</dbReference>
<dbReference type="OMA" id="INHIFDE"/>
<keyword evidence="5 6" id="KW-0378">Hydrolase</keyword>
<dbReference type="GO" id="GO:0001682">
    <property type="term" value="P:tRNA 5'-leader removal"/>
    <property type="evidence" value="ECO:0007669"/>
    <property type="project" value="UniProtKB-UniRule"/>
</dbReference>
<dbReference type="SUPFAM" id="SSF89550">
    <property type="entry name" value="PHP domain-like"/>
    <property type="match status" value="1"/>
</dbReference>
<keyword evidence="4 6" id="KW-0255">Endonuclease</keyword>
<sequence>MRVSENFALRVHVDEVDPLRMALAAERLDYEIAVLCLELEAERLNIDDLRWLIEEIRDIREHVESVLVLPGCKLEAESAGALRRAIRRTRPLVYLLAVGGGDPKINRAAVSDTRVDLLSHPERGNPHAGLGKYEIELAREKWTYVEIDLSRLFRREGERLAWQVSRIRDLLRLRRRKRFPTTVALGARDPLELIRPKQVEDLLKLMGFEDSEVKEMCVEAPREILRWNAACKHVFTVPGVVSLG</sequence>
<dbReference type="GeneID" id="1477690"/>
<evidence type="ECO:0000256" key="6">
    <source>
        <dbReference type="HAMAP-Rule" id="MF_00756"/>
    </source>
</evidence>
<evidence type="ECO:0000256" key="4">
    <source>
        <dbReference type="ARBA" id="ARBA00022759"/>
    </source>
</evidence>
<reference evidence="7" key="1">
    <citation type="journal article" date="2020" name="bioRxiv">
        <title>A rank-normalized archaeal taxonomy based on genome phylogeny resolves widespread incomplete and uneven classifications.</title>
        <authorList>
            <person name="Rinke C."/>
            <person name="Chuvochina M."/>
            <person name="Mussig A.J."/>
            <person name="Chaumeil P.-A."/>
            <person name="Waite D.W."/>
            <person name="Whitman W.B."/>
            <person name="Parks D.H."/>
            <person name="Hugenholtz P."/>
        </authorList>
    </citation>
    <scope>NUCLEOTIDE SEQUENCE</scope>
    <source>
        <strain evidence="7">UBA8853</strain>
    </source>
</reference>
<keyword evidence="2 6" id="KW-0819">tRNA processing</keyword>
<comment type="similarity">
    <text evidence="6">Belongs to the eukaryotic/archaeal RNase P protein component 3 family.</text>
</comment>
<dbReference type="SMR" id="A0A832TBF3"/>
<dbReference type="HAMAP" id="MF_00756">
    <property type="entry name" value="RNase_P_3"/>
    <property type="match status" value="1"/>
</dbReference>
<gene>
    <name evidence="6" type="primary">rnp3</name>
    <name evidence="7" type="ORF">HA336_04405</name>
</gene>
<keyword evidence="3 6" id="KW-0540">Nuclease</keyword>
<evidence type="ECO:0000256" key="5">
    <source>
        <dbReference type="ARBA" id="ARBA00022801"/>
    </source>
</evidence>
<organism evidence="7 8">
    <name type="scientific">Methanopyrus kandleri</name>
    <dbReference type="NCBI Taxonomy" id="2320"/>
    <lineage>
        <taxon>Archaea</taxon>
        <taxon>Methanobacteriati</taxon>
        <taxon>Methanobacteriota</taxon>
        <taxon>Methanomada group</taxon>
        <taxon>Methanopyri</taxon>
        <taxon>Methanopyrales</taxon>
        <taxon>Methanopyraceae</taxon>
        <taxon>Methanopyrus</taxon>
    </lineage>
</organism>
<accession>A0A832TBF3</accession>
<dbReference type="AlphaFoldDB" id="A0A832TBF3"/>
<dbReference type="GO" id="GO:0030677">
    <property type="term" value="C:ribonuclease P complex"/>
    <property type="evidence" value="ECO:0007669"/>
    <property type="project" value="UniProtKB-UniRule"/>
</dbReference>
<keyword evidence="1 6" id="KW-0963">Cytoplasm</keyword>
<comment type="subcellular location">
    <subcellularLocation>
        <location evidence="6">Cytoplasm</location>
    </subcellularLocation>
</comment>
<dbReference type="GO" id="GO:0004526">
    <property type="term" value="F:ribonuclease P activity"/>
    <property type="evidence" value="ECO:0007669"/>
    <property type="project" value="UniProtKB-UniRule"/>
</dbReference>
<evidence type="ECO:0000256" key="2">
    <source>
        <dbReference type="ARBA" id="ARBA00022694"/>
    </source>
</evidence>
<dbReference type="RefSeq" id="WP_011018757.1">
    <property type="nucleotide sequence ID" value="NZ_DUJS01000004.1"/>
</dbReference>
<evidence type="ECO:0000313" key="8">
    <source>
        <dbReference type="Proteomes" id="UP000619545"/>
    </source>
</evidence>
<dbReference type="EC" id="3.1.26.5" evidence="6"/>
<proteinExistence type="inferred from homology"/>
<comment type="catalytic activity">
    <reaction evidence="6">
        <text>Endonucleolytic cleavage of RNA, removing 5'-extranucleotides from tRNA precursor.</text>
        <dbReference type="EC" id="3.1.26.5"/>
    </reaction>
</comment>
<evidence type="ECO:0000313" key="7">
    <source>
        <dbReference type="EMBL" id="HII70456.1"/>
    </source>
</evidence>
<comment type="caution">
    <text evidence="7">The sequence shown here is derived from an EMBL/GenBank/DDBJ whole genome shotgun (WGS) entry which is preliminary data.</text>
</comment>
<dbReference type="GO" id="GO:0005737">
    <property type="term" value="C:cytoplasm"/>
    <property type="evidence" value="ECO:0007669"/>
    <property type="project" value="UniProtKB-SubCell"/>
</dbReference>
<comment type="subunit">
    <text evidence="6">Consists of a catalytic RNA component and at least 4-5 protein subunits.</text>
</comment>
<dbReference type="EMBL" id="DUJS01000004">
    <property type="protein sequence ID" value="HII70456.1"/>
    <property type="molecule type" value="Genomic_DNA"/>
</dbReference>
<dbReference type="Proteomes" id="UP000619545">
    <property type="component" value="Unassembled WGS sequence"/>
</dbReference>